<dbReference type="InterPro" id="IPR008266">
    <property type="entry name" value="Tyr_kinase_AS"/>
</dbReference>
<keyword evidence="4 5" id="KW-0067">ATP-binding</keyword>
<dbReference type="PROSITE" id="PS00107">
    <property type="entry name" value="PROTEIN_KINASE_ATP"/>
    <property type="match status" value="1"/>
</dbReference>
<dbReference type="AlphaFoldDB" id="A0A1I4V8C6"/>
<gene>
    <name evidence="7" type="ORF">SAMN05216289_101208</name>
</gene>
<dbReference type="GO" id="GO:0004713">
    <property type="term" value="F:protein tyrosine kinase activity"/>
    <property type="evidence" value="ECO:0007669"/>
    <property type="project" value="InterPro"/>
</dbReference>
<dbReference type="PROSITE" id="PS00109">
    <property type="entry name" value="PROTEIN_KINASE_TYR"/>
    <property type="match status" value="1"/>
</dbReference>
<dbReference type="SUPFAM" id="SSF56112">
    <property type="entry name" value="Protein kinase-like (PK-like)"/>
    <property type="match status" value="1"/>
</dbReference>
<dbReference type="Gene3D" id="3.90.1580.10">
    <property type="entry name" value="paralog of FGE (formylglycine-generating enzyme)"/>
    <property type="match status" value="1"/>
</dbReference>
<dbReference type="PROSITE" id="PS50011">
    <property type="entry name" value="PROTEIN_KINASE_DOM"/>
    <property type="match status" value="1"/>
</dbReference>
<protein>
    <submittedName>
        <fullName evidence="7">Serine/threonine protein kinase</fullName>
    </submittedName>
</protein>
<dbReference type="SMART" id="SM00219">
    <property type="entry name" value="TyrKc"/>
    <property type="match status" value="1"/>
</dbReference>
<evidence type="ECO:0000313" key="8">
    <source>
        <dbReference type="Proteomes" id="UP000198575"/>
    </source>
</evidence>
<keyword evidence="1" id="KW-0808">Transferase</keyword>
<dbReference type="STRING" id="578942.SAMN05216289_101208"/>
<proteinExistence type="predicted"/>
<evidence type="ECO:0000256" key="2">
    <source>
        <dbReference type="ARBA" id="ARBA00022741"/>
    </source>
</evidence>
<dbReference type="PANTHER" id="PTHR43289:SF6">
    <property type="entry name" value="SERINE_THREONINE-PROTEIN KINASE NEKL-3"/>
    <property type="match status" value="1"/>
</dbReference>
<keyword evidence="7" id="KW-0723">Serine/threonine-protein kinase</keyword>
<evidence type="ECO:0000313" key="7">
    <source>
        <dbReference type="EMBL" id="SFM97408.1"/>
    </source>
</evidence>
<dbReference type="Gene3D" id="1.10.510.10">
    <property type="entry name" value="Transferase(Phosphotransferase) domain 1"/>
    <property type="match status" value="1"/>
</dbReference>
<dbReference type="Proteomes" id="UP000198575">
    <property type="component" value="Unassembled WGS sequence"/>
</dbReference>
<keyword evidence="2 5" id="KW-0547">Nucleotide-binding</keyword>
<sequence length="811" mass="86393">MTAIDIPGYVIRREVGVGGMASVYLALQTSLDREVALKVMAPALAADPTFSKRFLQEARMLASLAHPNIVQVYDVGVTQAQLNYFSMQYLSGGDFAQRVRLGLSEKDLLRVLEGIANALGYAHHRGYVHRDVAPGNILFDVNDTPLLTDFGIARAFSQAARITSAGFSVGTSHYMSPEQARGSDVDARSDLYGLGVLTWFGLTGKPPYEGADGFAVSYAHVFEPIPRLPPAQQHWQPLIDKALAKDPADRYQNAEEFIAALGTIEPRSAAETGAPQEAPTRIIQRESVAAALRANEAPTRIGVLPTMEESLGGDPALAAKTASTARPWLPWALAGAGLLLIGSVGYALIAGQGNEPEAQANRVIEATKSPPVPAVSGDQAKRAVRPPVAADAGIDASGDNAAGAGMGDALLPSDELDLALVPTVIDPVLNLVRLARADLAGLRLTNPPRTNAYERFSLALRIDPTNSAAIQGVIDTARAYLDLADKALADGNPGEFAGFLDKAEEVAGSLKEGAETVAEAKARRKRESDKYLAEASAAVDAMDGAAARAAFEKVTVLDPGNKAALDGLRGVDRIGKAGYVFRDSIGARKGPDMVIVSDTLAFARHETTRGEFAAWWKAGGQRQFAGKEPSCRDRESIFRSSRKRDWKNPDITQDDTHPVVCVSFAEAQAYADWLGKETGKRYRLPTPAEWEQVARKAPPGNCSTANLADDAYRKAFDSRGGADCSDGHAGTAPVGIFPAVAGVFDIDGNVREWVAACGKSAPLTDGCRDHGIRGRGWLSPADKDALLQSDNYSEDTALNSLGFRLVRVIEK</sequence>
<evidence type="ECO:0000256" key="3">
    <source>
        <dbReference type="ARBA" id="ARBA00022777"/>
    </source>
</evidence>
<dbReference type="InterPro" id="IPR042095">
    <property type="entry name" value="SUMF_sf"/>
</dbReference>
<evidence type="ECO:0000256" key="4">
    <source>
        <dbReference type="ARBA" id="ARBA00022840"/>
    </source>
</evidence>
<dbReference type="InterPro" id="IPR016187">
    <property type="entry name" value="CTDL_fold"/>
</dbReference>
<accession>A0A1I4V8C6</accession>
<dbReference type="InterPro" id="IPR000719">
    <property type="entry name" value="Prot_kinase_dom"/>
</dbReference>
<dbReference type="Pfam" id="PF00069">
    <property type="entry name" value="Pkinase"/>
    <property type="match status" value="1"/>
</dbReference>
<dbReference type="InterPro" id="IPR020635">
    <property type="entry name" value="Tyr_kinase_cat_dom"/>
</dbReference>
<dbReference type="GO" id="GO:0005524">
    <property type="term" value="F:ATP binding"/>
    <property type="evidence" value="ECO:0007669"/>
    <property type="project" value="UniProtKB-UniRule"/>
</dbReference>
<dbReference type="InterPro" id="IPR005532">
    <property type="entry name" value="SUMF_dom"/>
</dbReference>
<dbReference type="SUPFAM" id="SSF56436">
    <property type="entry name" value="C-type lectin-like"/>
    <property type="match status" value="1"/>
</dbReference>
<dbReference type="OrthoDB" id="9801841at2"/>
<dbReference type="Gene3D" id="3.30.200.20">
    <property type="entry name" value="Phosphorylase Kinase, domain 1"/>
    <property type="match status" value="1"/>
</dbReference>
<dbReference type="CDD" id="cd14014">
    <property type="entry name" value="STKc_PknB_like"/>
    <property type="match status" value="1"/>
</dbReference>
<keyword evidence="8" id="KW-1185">Reference proteome</keyword>
<dbReference type="PANTHER" id="PTHR43289">
    <property type="entry name" value="MITOGEN-ACTIVATED PROTEIN KINASE KINASE KINASE 20-RELATED"/>
    <property type="match status" value="1"/>
</dbReference>
<dbReference type="InterPro" id="IPR017441">
    <property type="entry name" value="Protein_kinase_ATP_BS"/>
</dbReference>
<dbReference type="InterPro" id="IPR011009">
    <property type="entry name" value="Kinase-like_dom_sf"/>
</dbReference>
<feature type="domain" description="Protein kinase" evidence="6">
    <location>
        <begin position="9"/>
        <end position="264"/>
    </location>
</feature>
<evidence type="ECO:0000259" key="6">
    <source>
        <dbReference type="PROSITE" id="PS50011"/>
    </source>
</evidence>
<dbReference type="RefSeq" id="WP_139224799.1">
    <property type="nucleotide sequence ID" value="NZ_FOVF01000001.1"/>
</dbReference>
<feature type="binding site" evidence="5">
    <location>
        <position position="38"/>
    </location>
    <ligand>
        <name>ATP</name>
        <dbReference type="ChEBI" id="CHEBI:30616"/>
    </ligand>
</feature>
<dbReference type="EMBL" id="FOVF01000001">
    <property type="protein sequence ID" value="SFM97408.1"/>
    <property type="molecule type" value="Genomic_DNA"/>
</dbReference>
<reference evidence="7 8" key="1">
    <citation type="submission" date="2016-10" db="EMBL/GenBank/DDBJ databases">
        <authorList>
            <person name="de Groot N.N."/>
        </authorList>
    </citation>
    <scope>NUCLEOTIDE SEQUENCE [LARGE SCALE GENOMIC DNA]</scope>
    <source>
        <strain evidence="7 8">CGMCC 1.7659</strain>
    </source>
</reference>
<evidence type="ECO:0000256" key="1">
    <source>
        <dbReference type="ARBA" id="ARBA00022679"/>
    </source>
</evidence>
<dbReference type="Pfam" id="PF03781">
    <property type="entry name" value="FGE-sulfatase"/>
    <property type="match status" value="1"/>
</dbReference>
<organism evidence="7 8">
    <name type="scientific">Dokdonella immobilis</name>
    <dbReference type="NCBI Taxonomy" id="578942"/>
    <lineage>
        <taxon>Bacteria</taxon>
        <taxon>Pseudomonadati</taxon>
        <taxon>Pseudomonadota</taxon>
        <taxon>Gammaproteobacteria</taxon>
        <taxon>Lysobacterales</taxon>
        <taxon>Rhodanobacteraceae</taxon>
        <taxon>Dokdonella</taxon>
    </lineage>
</organism>
<evidence type="ECO:0000256" key="5">
    <source>
        <dbReference type="PROSITE-ProRule" id="PRU10141"/>
    </source>
</evidence>
<name>A0A1I4V8C6_9GAMM</name>
<dbReference type="GO" id="GO:0004674">
    <property type="term" value="F:protein serine/threonine kinase activity"/>
    <property type="evidence" value="ECO:0007669"/>
    <property type="project" value="UniProtKB-KW"/>
</dbReference>
<keyword evidence="3 7" id="KW-0418">Kinase</keyword>